<organism evidence="1 2">
    <name type="scientific">Fumia xinanensis</name>
    <dbReference type="NCBI Taxonomy" id="2763659"/>
    <lineage>
        <taxon>Bacteria</taxon>
        <taxon>Bacillati</taxon>
        <taxon>Bacillota</taxon>
        <taxon>Clostridia</taxon>
        <taxon>Eubacteriales</taxon>
        <taxon>Oscillospiraceae</taxon>
        <taxon>Fumia</taxon>
    </lineage>
</organism>
<dbReference type="Proteomes" id="UP000610760">
    <property type="component" value="Unassembled WGS sequence"/>
</dbReference>
<protein>
    <submittedName>
        <fullName evidence="1">DUF2508 family protein</fullName>
    </submittedName>
</protein>
<evidence type="ECO:0000313" key="1">
    <source>
        <dbReference type="EMBL" id="MBC8558989.1"/>
    </source>
</evidence>
<sequence>MELVLKNLVETTLLKFRKPVRDEKQQLRDDIKDVKLRLDAARSRFEFADDDADIESTIYEMESLSVQYRHLLRRARELNLTCDPMDNW</sequence>
<comment type="caution">
    <text evidence="1">The sequence shown here is derived from an EMBL/GenBank/DDBJ whole genome shotgun (WGS) entry which is preliminary data.</text>
</comment>
<accession>A0A926I6H3</accession>
<keyword evidence="2" id="KW-1185">Reference proteome</keyword>
<dbReference type="InterPro" id="IPR019644">
    <property type="entry name" value="DUF2508"/>
</dbReference>
<name>A0A926I6H3_9FIRM</name>
<reference evidence="1" key="1">
    <citation type="submission" date="2020-08" db="EMBL/GenBank/DDBJ databases">
        <title>Genome public.</title>
        <authorList>
            <person name="Liu C."/>
            <person name="Sun Q."/>
        </authorList>
    </citation>
    <scope>NUCLEOTIDE SEQUENCE</scope>
    <source>
        <strain evidence="1">NSJ-33</strain>
    </source>
</reference>
<dbReference type="AlphaFoldDB" id="A0A926I6H3"/>
<gene>
    <name evidence="1" type="ORF">H8710_02780</name>
</gene>
<proteinExistence type="predicted"/>
<dbReference type="EMBL" id="JACRSV010000001">
    <property type="protein sequence ID" value="MBC8558989.1"/>
    <property type="molecule type" value="Genomic_DNA"/>
</dbReference>
<evidence type="ECO:0000313" key="2">
    <source>
        <dbReference type="Proteomes" id="UP000610760"/>
    </source>
</evidence>
<dbReference type="RefSeq" id="WP_249293883.1">
    <property type="nucleotide sequence ID" value="NZ_JACRSV010000001.1"/>
</dbReference>
<dbReference type="Pfam" id="PF10704">
    <property type="entry name" value="DUF2508"/>
    <property type="match status" value="1"/>
</dbReference>